<comment type="caution">
    <text evidence="1">The sequence shown here is derived from an EMBL/GenBank/DDBJ whole genome shotgun (WGS) entry which is preliminary data.</text>
</comment>
<name>A0A8S2G8M9_9BILA</name>
<dbReference type="Proteomes" id="UP000677228">
    <property type="component" value="Unassembled WGS sequence"/>
</dbReference>
<evidence type="ECO:0000313" key="1">
    <source>
        <dbReference type="EMBL" id="CAF1652620.1"/>
    </source>
</evidence>
<dbReference type="Proteomes" id="UP000682733">
    <property type="component" value="Unassembled WGS sequence"/>
</dbReference>
<sequence length="83" mass="9791">ASVETITKHQILSENLLTSDNVMKKSQKFNGFININNRTENLLFKDWFEYFRLFADAFITMLVAIDESDNENVYHLQESYHAK</sequence>
<dbReference type="EMBL" id="CAJOBA010095512">
    <property type="protein sequence ID" value="CAF4501566.1"/>
    <property type="molecule type" value="Genomic_DNA"/>
</dbReference>
<dbReference type="AlphaFoldDB" id="A0A8S2G8M9"/>
<evidence type="ECO:0000313" key="2">
    <source>
        <dbReference type="EMBL" id="CAF4501566.1"/>
    </source>
</evidence>
<dbReference type="EMBL" id="CAJNOK010066753">
    <property type="protein sequence ID" value="CAF1652620.1"/>
    <property type="molecule type" value="Genomic_DNA"/>
</dbReference>
<feature type="non-terminal residue" evidence="1">
    <location>
        <position position="83"/>
    </location>
</feature>
<organism evidence="1 3">
    <name type="scientific">Didymodactylos carnosus</name>
    <dbReference type="NCBI Taxonomy" id="1234261"/>
    <lineage>
        <taxon>Eukaryota</taxon>
        <taxon>Metazoa</taxon>
        <taxon>Spiralia</taxon>
        <taxon>Gnathifera</taxon>
        <taxon>Rotifera</taxon>
        <taxon>Eurotatoria</taxon>
        <taxon>Bdelloidea</taxon>
        <taxon>Philodinida</taxon>
        <taxon>Philodinidae</taxon>
        <taxon>Didymodactylos</taxon>
    </lineage>
</organism>
<evidence type="ECO:0000313" key="3">
    <source>
        <dbReference type="Proteomes" id="UP000677228"/>
    </source>
</evidence>
<accession>A0A8S2G8M9</accession>
<reference evidence="1" key="1">
    <citation type="submission" date="2021-02" db="EMBL/GenBank/DDBJ databases">
        <authorList>
            <person name="Nowell W R."/>
        </authorList>
    </citation>
    <scope>NUCLEOTIDE SEQUENCE</scope>
</reference>
<proteinExistence type="predicted"/>
<protein>
    <submittedName>
        <fullName evidence="1">Uncharacterized protein</fullName>
    </submittedName>
</protein>
<feature type="non-terminal residue" evidence="1">
    <location>
        <position position="1"/>
    </location>
</feature>
<gene>
    <name evidence="1" type="ORF">OVA965_LOCUS44901</name>
    <name evidence="2" type="ORF">TMI583_LOCUS47977</name>
</gene>